<evidence type="ECO:0000256" key="1">
    <source>
        <dbReference type="ARBA" id="ARBA00004477"/>
    </source>
</evidence>
<keyword evidence="7 8" id="KW-0472">Membrane</keyword>
<dbReference type="GO" id="GO:0000026">
    <property type="term" value="F:alpha-1,2-mannosyltransferase activity"/>
    <property type="evidence" value="ECO:0007669"/>
    <property type="project" value="TreeGrafter"/>
</dbReference>
<gene>
    <name evidence="10" type="ORF">Prudu_000804</name>
</gene>
<evidence type="ECO:0000313" key="10">
    <source>
        <dbReference type="EMBL" id="BBG92934.1"/>
    </source>
</evidence>
<feature type="region of interest" description="Disordered" evidence="9">
    <location>
        <begin position="38"/>
        <end position="75"/>
    </location>
</feature>
<evidence type="ECO:0000256" key="7">
    <source>
        <dbReference type="ARBA" id="ARBA00023136"/>
    </source>
</evidence>
<evidence type="ECO:0000256" key="6">
    <source>
        <dbReference type="ARBA" id="ARBA00022989"/>
    </source>
</evidence>
<evidence type="ECO:0000256" key="5">
    <source>
        <dbReference type="ARBA" id="ARBA00022824"/>
    </source>
</evidence>
<feature type="transmembrane region" description="Helical" evidence="8">
    <location>
        <begin position="199"/>
        <end position="219"/>
    </location>
</feature>
<dbReference type="EMBL" id="AP019297">
    <property type="protein sequence ID" value="BBG92934.1"/>
    <property type="molecule type" value="Genomic_DNA"/>
</dbReference>
<dbReference type="GO" id="GO:0006506">
    <property type="term" value="P:GPI anchor biosynthetic process"/>
    <property type="evidence" value="ECO:0007669"/>
    <property type="project" value="TreeGrafter"/>
</dbReference>
<dbReference type="PANTHER" id="PTHR22760:SF4">
    <property type="entry name" value="GPI MANNOSYLTRANSFERASE 3"/>
    <property type="match status" value="1"/>
</dbReference>
<comment type="subcellular location">
    <subcellularLocation>
        <location evidence="1 8">Endoplasmic reticulum membrane</location>
        <topology evidence="1 8">Multi-pass membrane protein</topology>
    </subcellularLocation>
</comment>
<dbReference type="AlphaFoldDB" id="A0A4Y1QM72"/>
<keyword evidence="5 8" id="KW-0256">Endoplasmic reticulum</keyword>
<keyword evidence="2 8" id="KW-0328">Glycosyltransferase</keyword>
<sequence length="367" mass="41881">MEERQATAAAPPPPPPPCEEDQYRCHALAKQHSLSKYRQYQPLPQTPSVAVSSAADTERTQNPIPSKSDPQQKKAQSFDFLGSSKKVFALCFAFRIANALLVQTYFNPDEHWQALEVAHRITFGSGLHGCFSPFFLQLSMYLTQLQLFSQLTNWFMFYCLTRTLSNSLETVLTLVSLYYWPCLRPSSSKLPLESRKWGLIIAALACAIRPTSAIIWLYVGLLELFVTRDKLRFIFLEAPGARAYFFIGSFDVRLMAGIMQSKHWKLSGLIAWVLGLYSVLGHKEFREEKGIPDESDHFMIDPVGFASEFAKNWSLPSHIVLFDSEEKLLKDFLISHSFKEIKRFFHAHFKVDRDLQASVVVYGFTGK</sequence>
<proteinExistence type="inferred from homology"/>
<keyword evidence="6 8" id="KW-1133">Transmembrane helix</keyword>
<dbReference type="PANTHER" id="PTHR22760">
    <property type="entry name" value="GLYCOSYLTRANSFERASE"/>
    <property type="match status" value="1"/>
</dbReference>
<keyword evidence="3 10" id="KW-0808">Transferase</keyword>
<evidence type="ECO:0000256" key="3">
    <source>
        <dbReference type="ARBA" id="ARBA00022679"/>
    </source>
</evidence>
<dbReference type="Pfam" id="PF03901">
    <property type="entry name" value="Glyco_transf_22"/>
    <property type="match status" value="2"/>
</dbReference>
<accession>A0A4Y1QM72</accession>
<organism evidence="10">
    <name type="scientific">Prunus dulcis</name>
    <name type="common">Almond</name>
    <name type="synonym">Amygdalus dulcis</name>
    <dbReference type="NCBI Taxonomy" id="3755"/>
    <lineage>
        <taxon>Eukaryota</taxon>
        <taxon>Viridiplantae</taxon>
        <taxon>Streptophyta</taxon>
        <taxon>Embryophyta</taxon>
        <taxon>Tracheophyta</taxon>
        <taxon>Spermatophyta</taxon>
        <taxon>Magnoliopsida</taxon>
        <taxon>eudicotyledons</taxon>
        <taxon>Gunneridae</taxon>
        <taxon>Pentapetalae</taxon>
        <taxon>rosids</taxon>
        <taxon>fabids</taxon>
        <taxon>Rosales</taxon>
        <taxon>Rosaceae</taxon>
        <taxon>Amygdaloideae</taxon>
        <taxon>Amygdaleae</taxon>
        <taxon>Prunus</taxon>
    </lineage>
</organism>
<protein>
    <recommendedName>
        <fullName evidence="8">Mannosyltransferase</fullName>
        <ecNumber evidence="8">2.4.1.-</ecNumber>
    </recommendedName>
</protein>
<feature type="transmembrane region" description="Helical" evidence="8">
    <location>
        <begin position="155"/>
        <end position="179"/>
    </location>
</feature>
<reference evidence="10" key="1">
    <citation type="journal article" date="2019" name="Science">
        <title>Mutation of a bHLH transcription factor allowed almond domestication.</title>
        <authorList>
            <person name="Sanchez-Perez R."/>
            <person name="Pavan S."/>
            <person name="Mazzeo R."/>
            <person name="Moldovan C."/>
            <person name="Aiese Cigliano R."/>
            <person name="Del Cueto J."/>
            <person name="Ricciardi F."/>
            <person name="Lotti C."/>
            <person name="Ricciardi L."/>
            <person name="Dicenta F."/>
            <person name="Lopez-Marques R.L."/>
            <person name="Lindberg Moller B."/>
        </authorList>
    </citation>
    <scope>NUCLEOTIDE SEQUENCE</scope>
</reference>
<evidence type="ECO:0000256" key="2">
    <source>
        <dbReference type="ARBA" id="ARBA00022676"/>
    </source>
</evidence>
<dbReference type="InterPro" id="IPR005599">
    <property type="entry name" value="GPI_mannosylTrfase"/>
</dbReference>
<evidence type="ECO:0000256" key="4">
    <source>
        <dbReference type="ARBA" id="ARBA00022692"/>
    </source>
</evidence>
<evidence type="ECO:0000256" key="9">
    <source>
        <dbReference type="SAM" id="MobiDB-lite"/>
    </source>
</evidence>
<comment type="similarity">
    <text evidence="8">Belongs to the glycosyltransferase 22 family.</text>
</comment>
<dbReference type="GO" id="GO:0005789">
    <property type="term" value="C:endoplasmic reticulum membrane"/>
    <property type="evidence" value="ECO:0007669"/>
    <property type="project" value="UniProtKB-SubCell"/>
</dbReference>
<evidence type="ECO:0000256" key="8">
    <source>
        <dbReference type="RuleBase" id="RU363075"/>
    </source>
</evidence>
<feature type="region of interest" description="Disordered" evidence="9">
    <location>
        <begin position="1"/>
        <end position="21"/>
    </location>
</feature>
<dbReference type="EC" id="2.4.1.-" evidence="8"/>
<keyword evidence="4 8" id="KW-0812">Transmembrane</keyword>
<name>A0A4Y1QM72_PRUDU</name>
<comment type="caution">
    <text evidence="8">Lacks conserved residue(s) required for the propagation of feature annotation.</text>
</comment>